<organism evidence="2 3">
    <name type="scientific">Monoraphidium neglectum</name>
    <dbReference type="NCBI Taxonomy" id="145388"/>
    <lineage>
        <taxon>Eukaryota</taxon>
        <taxon>Viridiplantae</taxon>
        <taxon>Chlorophyta</taxon>
        <taxon>core chlorophytes</taxon>
        <taxon>Chlorophyceae</taxon>
        <taxon>CS clade</taxon>
        <taxon>Sphaeropleales</taxon>
        <taxon>Selenastraceae</taxon>
        <taxon>Monoraphidium</taxon>
    </lineage>
</organism>
<evidence type="ECO:0000313" key="2">
    <source>
        <dbReference type="EMBL" id="KIZ03173.1"/>
    </source>
</evidence>
<protein>
    <submittedName>
        <fullName evidence="2">Uncharacterized protein</fullName>
    </submittedName>
</protein>
<dbReference type="OrthoDB" id="10513600at2759"/>
<dbReference type="EMBL" id="KK100900">
    <property type="protein sequence ID" value="KIZ03173.1"/>
    <property type="molecule type" value="Genomic_DNA"/>
</dbReference>
<feature type="region of interest" description="Disordered" evidence="1">
    <location>
        <begin position="453"/>
        <end position="477"/>
    </location>
</feature>
<dbReference type="KEGG" id="mng:MNEG_4788"/>
<keyword evidence="3" id="KW-1185">Reference proteome</keyword>
<dbReference type="GeneID" id="25737665"/>
<dbReference type="RefSeq" id="XP_013902192.1">
    <property type="nucleotide sequence ID" value="XM_014046738.1"/>
</dbReference>
<proteinExistence type="predicted"/>
<name>A0A0D2JX27_9CHLO</name>
<evidence type="ECO:0000256" key="1">
    <source>
        <dbReference type="SAM" id="MobiDB-lite"/>
    </source>
</evidence>
<gene>
    <name evidence="2" type="ORF">MNEG_4788</name>
</gene>
<dbReference type="AlphaFoldDB" id="A0A0D2JX27"/>
<reference evidence="2 3" key="1">
    <citation type="journal article" date="2013" name="BMC Genomics">
        <title>Reconstruction of the lipid metabolism for the microalga Monoraphidium neglectum from its genome sequence reveals characteristics suitable for biofuel production.</title>
        <authorList>
            <person name="Bogen C."/>
            <person name="Al-Dilaimi A."/>
            <person name="Albersmeier A."/>
            <person name="Wichmann J."/>
            <person name="Grundmann M."/>
            <person name="Rupp O."/>
            <person name="Lauersen K.J."/>
            <person name="Blifernez-Klassen O."/>
            <person name="Kalinowski J."/>
            <person name="Goesmann A."/>
            <person name="Mussgnug J.H."/>
            <person name="Kruse O."/>
        </authorList>
    </citation>
    <scope>NUCLEOTIDE SEQUENCE [LARGE SCALE GENOMIC DNA]</scope>
    <source>
        <strain evidence="2 3">SAG 48.87</strain>
    </source>
</reference>
<feature type="compositionally biased region" description="Basic residues" evidence="1">
    <location>
        <begin position="459"/>
        <end position="475"/>
    </location>
</feature>
<accession>A0A0D2JX27</accession>
<dbReference type="Proteomes" id="UP000054498">
    <property type="component" value="Unassembled WGS sequence"/>
</dbReference>
<evidence type="ECO:0000313" key="3">
    <source>
        <dbReference type="Proteomes" id="UP000054498"/>
    </source>
</evidence>
<sequence length="587" mass="59623">MDMLRAAATWQEAVGLFRELGDGVDKRSAGLVAQMFTTTVTLMPGPVASLPPREAAEATAALDAMLAVMTSGVERVVTVLGIGLTGRLGALEAGEAFDAAAALALLNYRPPPKEASVRAGDEQSPDLVEALQRRSIRAFKYLTPKDTANAVFVLSRIAAPGSVTAEWLKGYIDTSFDHLPHLQGEALVLAGYMPARHNHLPDAEWRAAWIGLIGQSADALLGAEFPLVLFSLAKWQQVALQQRRAGPVAPAADDWLGGFGGGYGDEDYYGGYGGGARQPQQGGKLPAEQLPAGWLDGLLLASHRSGALRELGAKQLGAMLRALGALGAAPSAPWASRMWAAVGLKISAAVRAGGAGAERDPQAAAAVAAARPADVAALLAAWAALPACEKVGPPQDIADEAVSFADAALRSVARPELERVAGALQASGCGGGVAARLIAEAIAAAPVPAAAAAPAAGSKRPKAPAKKAAGARRGRPPAAKVVSAAKAVGTQLIKQAALAARGPVFVIGAEGQASLTLVRELATAGVKVVAAVSDGELGEAVIAFAKKYELIPPSAAGNVSVAEVDLNDLAAYIPSMGAGAGHVLHAC</sequence>